<name>A0A9N9JDK8_9GLOM</name>
<feature type="non-terminal residue" evidence="1">
    <location>
        <position position="114"/>
    </location>
</feature>
<organism evidence="1 2">
    <name type="scientific">Acaulospora morrowiae</name>
    <dbReference type="NCBI Taxonomy" id="94023"/>
    <lineage>
        <taxon>Eukaryota</taxon>
        <taxon>Fungi</taxon>
        <taxon>Fungi incertae sedis</taxon>
        <taxon>Mucoromycota</taxon>
        <taxon>Glomeromycotina</taxon>
        <taxon>Glomeromycetes</taxon>
        <taxon>Diversisporales</taxon>
        <taxon>Acaulosporaceae</taxon>
        <taxon>Acaulospora</taxon>
    </lineage>
</organism>
<comment type="caution">
    <text evidence="1">The sequence shown here is derived from an EMBL/GenBank/DDBJ whole genome shotgun (WGS) entry which is preliminary data.</text>
</comment>
<dbReference type="AlphaFoldDB" id="A0A9N9JDK8"/>
<evidence type="ECO:0000313" key="2">
    <source>
        <dbReference type="Proteomes" id="UP000789342"/>
    </source>
</evidence>
<sequence>SKWHSVYGKCAQCERYNTSKAWCQSCDPSKTTQGWTSGNNDIDNCIKEFQLETIKYEDVIEWIPFNRLSEFRNIGETEFRALWLDGIRKIKNNTQSRTLSFNGLQVDALEFIRN</sequence>
<proteinExistence type="predicted"/>
<dbReference type="OrthoDB" id="2444598at2759"/>
<gene>
    <name evidence="1" type="ORF">AMORRO_LOCUS16965</name>
</gene>
<accession>A0A9N9JDK8</accession>
<evidence type="ECO:0000313" key="1">
    <source>
        <dbReference type="EMBL" id="CAG8776565.1"/>
    </source>
</evidence>
<feature type="non-terminal residue" evidence="1">
    <location>
        <position position="1"/>
    </location>
</feature>
<keyword evidence="2" id="KW-1185">Reference proteome</keyword>
<dbReference type="EMBL" id="CAJVPV010049696">
    <property type="protein sequence ID" value="CAG8776565.1"/>
    <property type="molecule type" value="Genomic_DNA"/>
</dbReference>
<reference evidence="1" key="1">
    <citation type="submission" date="2021-06" db="EMBL/GenBank/DDBJ databases">
        <authorList>
            <person name="Kallberg Y."/>
            <person name="Tangrot J."/>
            <person name="Rosling A."/>
        </authorList>
    </citation>
    <scope>NUCLEOTIDE SEQUENCE</scope>
    <source>
        <strain evidence="1">CL551</strain>
    </source>
</reference>
<protein>
    <submittedName>
        <fullName evidence="1">7520_t:CDS:1</fullName>
    </submittedName>
</protein>
<dbReference type="Proteomes" id="UP000789342">
    <property type="component" value="Unassembled WGS sequence"/>
</dbReference>